<evidence type="ECO:0000313" key="1">
    <source>
        <dbReference type="EMBL" id="QJH98899.1"/>
    </source>
</evidence>
<sequence>MKFHVERTMQYGGQIVREGSIIDVSKADVEKELLKGKHPKLKVWLSGLLNYCIPADDDTAAFLSKATGVDFGVAEEESEEESPDEITSLRESFDEIGAAYDRRWGLQKLRNELLKAKKVKGA</sequence>
<reference evidence="1" key="1">
    <citation type="submission" date="2020-03" db="EMBL/GenBank/DDBJ databases">
        <title>The deep terrestrial virosphere.</title>
        <authorList>
            <person name="Holmfeldt K."/>
            <person name="Nilsson E."/>
            <person name="Simone D."/>
            <person name="Lopez-Fernandez M."/>
            <person name="Wu X."/>
            <person name="de Brujin I."/>
            <person name="Lundin D."/>
            <person name="Andersson A."/>
            <person name="Bertilsson S."/>
            <person name="Dopson M."/>
        </authorList>
    </citation>
    <scope>NUCLEOTIDE SEQUENCE</scope>
    <source>
        <strain evidence="1">TM448B01419</strain>
    </source>
</reference>
<name>A0A6M3XM52_9ZZZZ</name>
<organism evidence="1">
    <name type="scientific">viral metagenome</name>
    <dbReference type="NCBI Taxonomy" id="1070528"/>
    <lineage>
        <taxon>unclassified sequences</taxon>
        <taxon>metagenomes</taxon>
        <taxon>organismal metagenomes</taxon>
    </lineage>
</organism>
<dbReference type="EMBL" id="MT144757">
    <property type="protein sequence ID" value="QJH98899.1"/>
    <property type="molecule type" value="Genomic_DNA"/>
</dbReference>
<proteinExistence type="predicted"/>
<accession>A0A6M3XM52</accession>
<dbReference type="AlphaFoldDB" id="A0A6M3XM52"/>
<protein>
    <submittedName>
        <fullName evidence="1">Uncharacterized protein</fullName>
    </submittedName>
</protein>
<gene>
    <name evidence="1" type="ORF">TM448B01419_0008</name>
</gene>